<feature type="compositionally biased region" description="Basic residues" evidence="1">
    <location>
        <begin position="222"/>
        <end position="234"/>
    </location>
</feature>
<keyword evidence="3" id="KW-1185">Reference proteome</keyword>
<evidence type="ECO:0000313" key="2">
    <source>
        <dbReference type="EMBL" id="KAF8902547.1"/>
    </source>
</evidence>
<feature type="region of interest" description="Disordered" evidence="1">
    <location>
        <begin position="434"/>
        <end position="457"/>
    </location>
</feature>
<accession>A0A9P5NPY9</accession>
<name>A0A9P5NPY9_GYMJU</name>
<feature type="compositionally biased region" description="Basic residues" evidence="1">
    <location>
        <begin position="442"/>
        <end position="451"/>
    </location>
</feature>
<gene>
    <name evidence="2" type="ORF">CPB84DRAFT_1746559</name>
</gene>
<evidence type="ECO:0000256" key="1">
    <source>
        <dbReference type="SAM" id="MobiDB-lite"/>
    </source>
</evidence>
<reference evidence="2" key="1">
    <citation type="submission" date="2020-11" db="EMBL/GenBank/DDBJ databases">
        <authorList>
            <consortium name="DOE Joint Genome Institute"/>
            <person name="Ahrendt S."/>
            <person name="Riley R."/>
            <person name="Andreopoulos W."/>
            <person name="LaButti K."/>
            <person name="Pangilinan J."/>
            <person name="Ruiz-duenas F.J."/>
            <person name="Barrasa J.M."/>
            <person name="Sanchez-Garcia M."/>
            <person name="Camarero S."/>
            <person name="Miyauchi S."/>
            <person name="Serrano A."/>
            <person name="Linde D."/>
            <person name="Babiker R."/>
            <person name="Drula E."/>
            <person name="Ayuso-Fernandez I."/>
            <person name="Pacheco R."/>
            <person name="Padilla G."/>
            <person name="Ferreira P."/>
            <person name="Barriuso J."/>
            <person name="Kellner H."/>
            <person name="Castanera R."/>
            <person name="Alfaro M."/>
            <person name="Ramirez L."/>
            <person name="Pisabarro A.G."/>
            <person name="Kuo A."/>
            <person name="Tritt A."/>
            <person name="Lipzen A."/>
            <person name="He G."/>
            <person name="Yan M."/>
            <person name="Ng V."/>
            <person name="Cullen D."/>
            <person name="Martin F."/>
            <person name="Rosso M.-N."/>
            <person name="Henrissat B."/>
            <person name="Hibbett D."/>
            <person name="Martinez A.T."/>
            <person name="Grigoriev I.V."/>
        </authorList>
    </citation>
    <scope>NUCLEOTIDE SEQUENCE</scope>
    <source>
        <strain evidence="2">AH 44721</strain>
    </source>
</reference>
<feature type="region of interest" description="Disordered" evidence="1">
    <location>
        <begin position="197"/>
        <end position="258"/>
    </location>
</feature>
<dbReference type="EMBL" id="JADNYJ010000035">
    <property type="protein sequence ID" value="KAF8902547.1"/>
    <property type="molecule type" value="Genomic_DNA"/>
</dbReference>
<dbReference type="AlphaFoldDB" id="A0A9P5NPY9"/>
<protein>
    <submittedName>
        <fullName evidence="2">Uncharacterized protein</fullName>
    </submittedName>
</protein>
<comment type="caution">
    <text evidence="2">The sequence shown here is derived from an EMBL/GenBank/DDBJ whole genome shotgun (WGS) entry which is preliminary data.</text>
</comment>
<evidence type="ECO:0000313" key="3">
    <source>
        <dbReference type="Proteomes" id="UP000724874"/>
    </source>
</evidence>
<organism evidence="2 3">
    <name type="scientific">Gymnopilus junonius</name>
    <name type="common">Spectacular rustgill mushroom</name>
    <name type="synonym">Gymnopilus spectabilis subsp. junonius</name>
    <dbReference type="NCBI Taxonomy" id="109634"/>
    <lineage>
        <taxon>Eukaryota</taxon>
        <taxon>Fungi</taxon>
        <taxon>Dikarya</taxon>
        <taxon>Basidiomycota</taxon>
        <taxon>Agaricomycotina</taxon>
        <taxon>Agaricomycetes</taxon>
        <taxon>Agaricomycetidae</taxon>
        <taxon>Agaricales</taxon>
        <taxon>Agaricineae</taxon>
        <taxon>Hymenogastraceae</taxon>
        <taxon>Gymnopilus</taxon>
    </lineage>
</organism>
<dbReference type="Proteomes" id="UP000724874">
    <property type="component" value="Unassembled WGS sequence"/>
</dbReference>
<dbReference type="OrthoDB" id="2671065at2759"/>
<proteinExistence type="predicted"/>
<sequence>MDGNGGWPMKTVMDAEIVPWVLDDDTDEHGYRILRAVVWKRHLEWFPEQLGDNIRTAHDRVKYKKHTITPRIALELPDWPSQYVSEGVTSPIQEQYEVFIRKNKLITGYLEDLMREPYHDMAFNFPYFCFDDGYPFSPIEPPEAAKHGYRGKQPQSRFTLQGYKKNNSGNYQIQDLSIVASRTRPGGYLRKMAEDKKEQQRMGMNESQNVSEIGGTGAPKTKNSHIKKSISKTCRRSDKNPPFCAAEGRTSSDDIHPSRAGSTALGMILYPPQAWALGRSPGDLSSWMNSGKLYKDVPDFVSDELLHRLSLSEKLERLLPPPTLTISELLDFDIPPIQDTAIFRSVKSCFSNIEPQYTNVFLVKRLREEAGQAMLDGKVSIVDWKNKDVYLPFEVLSFWDYLHDAAIFSFLEATDERQADYSSGGTVIEAMKAEEGAERGKSRNRIRRPPMGRKFFSSDTKSTQIWVKSVTFVSIHGGQKSGISVSDLSQSNQGSCAK</sequence>